<dbReference type="OrthoDB" id="8564199at2"/>
<comment type="caution">
    <text evidence="1">The sequence shown here is derived from an EMBL/GenBank/DDBJ whole genome shotgun (WGS) entry which is preliminary data.</text>
</comment>
<dbReference type="RefSeq" id="WP_016168141.1">
    <property type="nucleotide sequence ID" value="NZ_JHZG01000002.1"/>
</dbReference>
<sequence>MKKPNSLRTHLLNSVKELQRDPDRMLIFTDKGNVRCTLANGLSFEYVYDLNFILTGFAGELDAVMLPLFAWVRVHQSELLVNLDKSKEAFKFETEILSNNTVDLSLTLPITERVIVKRQENGTLDITFPDEPQYETATESQPFKMIDQKTGETLAEWLSAPPENYYFGT</sequence>
<evidence type="ECO:0000313" key="1">
    <source>
        <dbReference type="EMBL" id="EOR05039.1"/>
    </source>
</evidence>
<dbReference type="Pfam" id="PF06891">
    <property type="entry name" value="P2_Phage_GpR"/>
    <property type="match status" value="1"/>
</dbReference>
<dbReference type="PATRIC" id="fig|1120927.3.peg.3039"/>
<name>R9AS02_9GAMM</name>
<dbReference type="EMBL" id="AQFM01000042">
    <property type="protein sequence ID" value="EOR05039.1"/>
    <property type="molecule type" value="Genomic_DNA"/>
</dbReference>
<dbReference type="InterPro" id="IPR009678">
    <property type="entry name" value="Phage_tail_completion_R"/>
</dbReference>
<dbReference type="Proteomes" id="UP000016201">
    <property type="component" value="Unassembled WGS sequence"/>
</dbReference>
<reference evidence="1 2" key="1">
    <citation type="submission" date="2013-03" db="EMBL/GenBank/DDBJ databases">
        <title>The Genome Sequence of Acinetobacter tandoii CIP 107469.</title>
        <authorList>
            <consortium name="The Broad Institute Genome Sequencing Platform"/>
            <consortium name="The Broad Institute Genome Sequencing Center for Infectious Disease"/>
            <person name="Cerqueira G."/>
            <person name="Feldgarden M."/>
            <person name="Courvalin P."/>
            <person name="Perichon B."/>
            <person name="Grillot-Courvalin C."/>
            <person name="Clermont D."/>
            <person name="Rocha E."/>
            <person name="Yoon E.-J."/>
            <person name="Nemec A."/>
            <person name="Walker B."/>
            <person name="Young S.K."/>
            <person name="Zeng Q."/>
            <person name="Gargeya S."/>
            <person name="Fitzgerald M."/>
            <person name="Haas B."/>
            <person name="Abouelleil A."/>
            <person name="Alvarado L."/>
            <person name="Arachchi H.M."/>
            <person name="Berlin A.M."/>
            <person name="Chapman S.B."/>
            <person name="Dewar J."/>
            <person name="Goldberg J."/>
            <person name="Griggs A."/>
            <person name="Gujja S."/>
            <person name="Hansen M."/>
            <person name="Howarth C."/>
            <person name="Imamovic A."/>
            <person name="Larimer J."/>
            <person name="McCowan C."/>
            <person name="Murphy C."/>
            <person name="Neiman D."/>
            <person name="Pearson M."/>
            <person name="Priest M."/>
            <person name="Roberts A."/>
            <person name="Saif S."/>
            <person name="Shea T."/>
            <person name="Sisk P."/>
            <person name="Sykes S."/>
            <person name="Wortman J."/>
            <person name="Nusbaum C."/>
            <person name="Birren B."/>
        </authorList>
    </citation>
    <scope>NUCLEOTIDE SEQUENCE [LARGE SCALE GENOMIC DNA]</scope>
    <source>
        <strain evidence="1 2">CIP 107469</strain>
    </source>
</reference>
<protein>
    <recommendedName>
        <fullName evidence="3">Phage tail protein</fullName>
    </recommendedName>
</protein>
<keyword evidence="2" id="KW-1185">Reference proteome</keyword>
<dbReference type="AlphaFoldDB" id="R9AS02"/>
<evidence type="ECO:0000313" key="2">
    <source>
        <dbReference type="Proteomes" id="UP000016201"/>
    </source>
</evidence>
<dbReference type="eggNOG" id="ENOG5032RTF">
    <property type="taxonomic scope" value="Bacteria"/>
</dbReference>
<organism evidence="1 2">
    <name type="scientific">Acinetobacter tandoii DSM 14970 = CIP 107469</name>
    <dbReference type="NCBI Taxonomy" id="1120927"/>
    <lineage>
        <taxon>Bacteria</taxon>
        <taxon>Pseudomonadati</taxon>
        <taxon>Pseudomonadota</taxon>
        <taxon>Gammaproteobacteria</taxon>
        <taxon>Moraxellales</taxon>
        <taxon>Moraxellaceae</taxon>
        <taxon>Acinetobacter</taxon>
    </lineage>
</organism>
<proteinExistence type="predicted"/>
<gene>
    <name evidence="1" type="ORF">I593_03123</name>
</gene>
<evidence type="ECO:0008006" key="3">
    <source>
        <dbReference type="Google" id="ProtNLM"/>
    </source>
</evidence>
<accession>R9AS02</accession>